<reference evidence="2 3" key="1">
    <citation type="submission" date="2018-10" db="EMBL/GenBank/DDBJ databases">
        <title>Genome sequencing of Lactobacillus species.</title>
        <authorList>
            <person name="Baek C."/>
            <person name="Yi H."/>
        </authorList>
    </citation>
    <scope>NUCLEOTIDE SEQUENCE [LARGE SCALE GENOMIC DNA]</scope>
    <source>
        <strain evidence="2 3">DSM 16365</strain>
    </source>
</reference>
<accession>A0AAN1Q0U9</accession>
<keyword evidence="1" id="KW-1133">Transmembrane helix</keyword>
<dbReference type="Proteomes" id="UP000281644">
    <property type="component" value="Chromosome"/>
</dbReference>
<keyword evidence="1" id="KW-0812">Transmembrane</keyword>
<keyword evidence="1" id="KW-0472">Membrane</keyword>
<evidence type="ECO:0000256" key="1">
    <source>
        <dbReference type="SAM" id="Phobius"/>
    </source>
</evidence>
<gene>
    <name evidence="2" type="ORF">LPA65_07310</name>
</gene>
<evidence type="ECO:0000313" key="2">
    <source>
        <dbReference type="EMBL" id="AYJ35589.1"/>
    </source>
</evidence>
<proteinExistence type="predicted"/>
<feature type="transmembrane region" description="Helical" evidence="1">
    <location>
        <begin position="88"/>
        <end position="107"/>
    </location>
</feature>
<feature type="transmembrane region" description="Helical" evidence="1">
    <location>
        <begin position="49"/>
        <end position="67"/>
    </location>
</feature>
<dbReference type="EMBL" id="CP032751">
    <property type="protein sequence ID" value="AYJ35589.1"/>
    <property type="molecule type" value="Genomic_DNA"/>
</dbReference>
<dbReference type="AlphaFoldDB" id="A0AAN1Q0U9"/>
<sequence>MMKKVTWGLLTLLIGQPIIVYIGQAALLTMIPSHYGLLGAIAYTSDSHHYLAMLESMLIPALLLAIIPLNRYAAPFTWSTILKRTLGCWLFGMNWFILISLFVQASWLSWGIFLWSLGGAIVLLAKLLGVLVINNQ</sequence>
<organism evidence="2 3">
    <name type="scientific">Lactiplantibacillus argentoratensis</name>
    <dbReference type="NCBI Taxonomy" id="271881"/>
    <lineage>
        <taxon>Bacteria</taxon>
        <taxon>Bacillati</taxon>
        <taxon>Bacillota</taxon>
        <taxon>Bacilli</taxon>
        <taxon>Lactobacillales</taxon>
        <taxon>Lactobacillaceae</taxon>
        <taxon>Lactiplantibacillus</taxon>
    </lineage>
</organism>
<dbReference type="KEGG" id="larg:LPA65_07310"/>
<protein>
    <submittedName>
        <fullName evidence="2">Uncharacterized protein</fullName>
    </submittedName>
</protein>
<feature type="transmembrane region" description="Helical" evidence="1">
    <location>
        <begin position="113"/>
        <end position="133"/>
    </location>
</feature>
<name>A0AAN1Q0U9_9LACO</name>
<evidence type="ECO:0000313" key="3">
    <source>
        <dbReference type="Proteomes" id="UP000281644"/>
    </source>
</evidence>